<dbReference type="EMBL" id="GBRH01248621">
    <property type="protein sequence ID" value="JAD49274.1"/>
    <property type="molecule type" value="Transcribed_RNA"/>
</dbReference>
<evidence type="ECO:0000313" key="1">
    <source>
        <dbReference type="EMBL" id="JAD49274.1"/>
    </source>
</evidence>
<accession>A0A0A9AC96</accession>
<name>A0A0A9AC96_ARUDO</name>
<organism evidence="1">
    <name type="scientific">Arundo donax</name>
    <name type="common">Giant reed</name>
    <name type="synonym">Donax arundinaceus</name>
    <dbReference type="NCBI Taxonomy" id="35708"/>
    <lineage>
        <taxon>Eukaryota</taxon>
        <taxon>Viridiplantae</taxon>
        <taxon>Streptophyta</taxon>
        <taxon>Embryophyta</taxon>
        <taxon>Tracheophyta</taxon>
        <taxon>Spermatophyta</taxon>
        <taxon>Magnoliopsida</taxon>
        <taxon>Liliopsida</taxon>
        <taxon>Poales</taxon>
        <taxon>Poaceae</taxon>
        <taxon>PACMAD clade</taxon>
        <taxon>Arundinoideae</taxon>
        <taxon>Arundineae</taxon>
        <taxon>Arundo</taxon>
    </lineage>
</organism>
<protein>
    <submittedName>
        <fullName evidence="1">Uncharacterized protein</fullName>
    </submittedName>
</protein>
<reference evidence="1" key="1">
    <citation type="submission" date="2014-09" db="EMBL/GenBank/DDBJ databases">
        <authorList>
            <person name="Magalhaes I.L.F."/>
            <person name="Oliveira U."/>
            <person name="Santos F.R."/>
            <person name="Vidigal T.H.D.A."/>
            <person name="Brescovit A.D."/>
            <person name="Santos A.J."/>
        </authorList>
    </citation>
    <scope>NUCLEOTIDE SEQUENCE</scope>
    <source>
        <tissue evidence="1">Shoot tissue taken approximately 20 cm above the soil surface</tissue>
    </source>
</reference>
<proteinExistence type="predicted"/>
<sequence length="9" mass="1132">MIWVIFPLN</sequence>
<reference evidence="1" key="2">
    <citation type="journal article" date="2015" name="Data Brief">
        <title>Shoot transcriptome of the giant reed, Arundo donax.</title>
        <authorList>
            <person name="Barrero R.A."/>
            <person name="Guerrero F.D."/>
            <person name="Moolhuijzen P."/>
            <person name="Goolsby J.A."/>
            <person name="Tidwell J."/>
            <person name="Bellgard S.E."/>
            <person name="Bellgard M.I."/>
        </authorList>
    </citation>
    <scope>NUCLEOTIDE SEQUENCE</scope>
    <source>
        <tissue evidence="1">Shoot tissue taken approximately 20 cm above the soil surface</tissue>
    </source>
</reference>